<dbReference type="AlphaFoldDB" id="A0A0F9NMI1"/>
<dbReference type="InterPro" id="IPR035198">
    <property type="entry name" value="SU10_MCP"/>
</dbReference>
<sequence length="385" mass="42213">MAVPTVYGTLESGYTTSVINVRQLEDYLDIMEPDDYPLLQAVGLNSYSKPITNTMYEWQMDYLVPNTDTINDAGIGLATTVWTMTNPEYFALHDVCLIQSELIRVVNINSAGSTVTFERAFAGTAAATHATGLTVYRLGPARPEGSAPGWAQQVATYQPYNYTQIFDAFAEITGTEEAMENYAPAALLDYRVDKRMREMYMLMEQTLFMGQRFQPGTNTGRATGGLNQFITDVDAIGGAALVFADFEDALQNVFGRAGNRTPSTIWCNAWVSRKISSFGAGSIRTGRTETTFGNIIDVLQTNFGTLSVNLDHLVLASSLYLLNMDEIMIGPLQGRAWAGYPLTIATTGVDEMSERLIGEYGIVVKGEDGTNDGLHVRFTNISLTT</sequence>
<reference evidence="1" key="1">
    <citation type="journal article" date="2015" name="Nature">
        <title>Complex archaea that bridge the gap between prokaryotes and eukaryotes.</title>
        <authorList>
            <person name="Spang A."/>
            <person name="Saw J.H."/>
            <person name="Jorgensen S.L."/>
            <person name="Zaremba-Niedzwiedzka K."/>
            <person name="Martijn J."/>
            <person name="Lind A.E."/>
            <person name="van Eijk R."/>
            <person name="Schleper C."/>
            <person name="Guy L."/>
            <person name="Ettema T.J."/>
        </authorList>
    </citation>
    <scope>NUCLEOTIDE SEQUENCE</scope>
</reference>
<comment type="caution">
    <text evidence="1">The sequence shown here is derived from an EMBL/GenBank/DDBJ whole genome shotgun (WGS) entry which is preliminary data.</text>
</comment>
<name>A0A0F9NMI1_9ZZZZ</name>
<dbReference type="EMBL" id="LAZR01007847">
    <property type="protein sequence ID" value="KKM82542.1"/>
    <property type="molecule type" value="Genomic_DNA"/>
</dbReference>
<gene>
    <name evidence="1" type="ORF">LCGC14_1318460</name>
</gene>
<dbReference type="Pfam" id="PF17236">
    <property type="entry name" value="SU10_MCP"/>
    <property type="match status" value="1"/>
</dbReference>
<proteinExistence type="predicted"/>
<accession>A0A0F9NMI1</accession>
<evidence type="ECO:0000313" key="1">
    <source>
        <dbReference type="EMBL" id="KKM82542.1"/>
    </source>
</evidence>
<organism evidence="1">
    <name type="scientific">marine sediment metagenome</name>
    <dbReference type="NCBI Taxonomy" id="412755"/>
    <lineage>
        <taxon>unclassified sequences</taxon>
        <taxon>metagenomes</taxon>
        <taxon>ecological metagenomes</taxon>
    </lineage>
</organism>
<protein>
    <submittedName>
        <fullName evidence="1">Uncharacterized protein</fullName>
    </submittedName>
</protein>